<proteinExistence type="inferred from homology"/>
<evidence type="ECO:0008006" key="10">
    <source>
        <dbReference type="Google" id="ProtNLM"/>
    </source>
</evidence>
<keyword evidence="4 7" id="KW-1133">Transmembrane helix</keyword>
<dbReference type="Pfam" id="PF04720">
    <property type="entry name" value="PDDEXK_6"/>
    <property type="match status" value="1"/>
</dbReference>
<gene>
    <name evidence="8" type="ORF">DY000_02005036</name>
</gene>
<keyword evidence="3 7" id="KW-0812">Transmembrane</keyword>
<comment type="subcellular location">
    <subcellularLocation>
        <location evidence="1">Membrane</location>
        <topology evidence="1">Multi-pass membrane protein</topology>
    </subcellularLocation>
</comment>
<keyword evidence="5 7" id="KW-0472">Membrane</keyword>
<dbReference type="InterPro" id="IPR036259">
    <property type="entry name" value="MFS_trans_sf"/>
</dbReference>
<dbReference type="InterPro" id="IPR006502">
    <property type="entry name" value="PDDEXK-like"/>
</dbReference>
<evidence type="ECO:0000256" key="3">
    <source>
        <dbReference type="ARBA" id="ARBA00022692"/>
    </source>
</evidence>
<feature type="transmembrane region" description="Helical" evidence="7">
    <location>
        <begin position="338"/>
        <end position="358"/>
    </location>
</feature>
<feature type="transmembrane region" description="Helical" evidence="7">
    <location>
        <begin position="132"/>
        <end position="153"/>
    </location>
</feature>
<dbReference type="Proteomes" id="UP000266723">
    <property type="component" value="Unassembled WGS sequence"/>
</dbReference>
<dbReference type="InterPro" id="IPR000109">
    <property type="entry name" value="POT_fam"/>
</dbReference>
<comment type="similarity">
    <text evidence="2">Belongs to the major facilitator superfamily. Proton-dependent oligopeptide transporter (POT/PTR) (TC 2.A.17) family.</text>
</comment>
<feature type="transmembrane region" description="Helical" evidence="7">
    <location>
        <begin position="577"/>
        <end position="599"/>
    </location>
</feature>
<dbReference type="EMBL" id="QGKV02000832">
    <property type="protein sequence ID" value="KAF3548583.1"/>
    <property type="molecule type" value="Genomic_DNA"/>
</dbReference>
<evidence type="ECO:0000256" key="2">
    <source>
        <dbReference type="ARBA" id="ARBA00005982"/>
    </source>
</evidence>
<keyword evidence="9" id="KW-1185">Reference proteome</keyword>
<evidence type="ECO:0000313" key="9">
    <source>
        <dbReference type="Proteomes" id="UP000266723"/>
    </source>
</evidence>
<feature type="transmembrane region" description="Helical" evidence="7">
    <location>
        <begin position="650"/>
        <end position="674"/>
    </location>
</feature>
<feature type="transmembrane region" description="Helical" evidence="7">
    <location>
        <begin position="417"/>
        <end position="438"/>
    </location>
</feature>
<feature type="transmembrane region" description="Helical" evidence="7">
    <location>
        <begin position="773"/>
        <end position="794"/>
    </location>
</feature>
<evidence type="ECO:0000256" key="5">
    <source>
        <dbReference type="ARBA" id="ARBA00023136"/>
    </source>
</evidence>
<evidence type="ECO:0000256" key="7">
    <source>
        <dbReference type="SAM" id="Phobius"/>
    </source>
</evidence>
<feature type="transmembrane region" description="Helical" evidence="7">
    <location>
        <begin position="550"/>
        <end position="571"/>
    </location>
</feature>
<feature type="transmembrane region" description="Helical" evidence="7">
    <location>
        <begin position="67"/>
        <end position="86"/>
    </location>
</feature>
<name>A0ABQ7CBG4_BRACR</name>
<dbReference type="PANTHER" id="PTHR11654">
    <property type="entry name" value="OLIGOPEPTIDE TRANSPORTER-RELATED"/>
    <property type="match status" value="1"/>
</dbReference>
<feature type="compositionally biased region" description="Basic and acidic residues" evidence="6">
    <location>
        <begin position="10"/>
        <end position="19"/>
    </location>
</feature>
<feature type="transmembrane region" description="Helical" evidence="7">
    <location>
        <begin position="173"/>
        <end position="194"/>
    </location>
</feature>
<sequence>MQNEMEENFEDWRGKEATPGKHGGIKAASSACVVEMMENMVFLACSTNFITYFTKSWHYSSAKASNMVTNFTGTSFLLTIFGGFIADSFLTRFTAFVIFCSIELLGLILLTIQAHIPKLQPQGDSTPSTLQSVVLFTGLYAVATGVGGVKASLPAHGGDQLDSRNQKLISGFFSWYFFSLCFGGFLAVTVMVWIEENKGWSSSFDICTVILASALFIFTVGFPMYRFKRPTGSPLTRIVNVFVSAARNRNRFVADAEMTQNTDKSIHHNKFKFLNKAKLNNNISATDVEETRTFLALLPIFASTIVMNCCLAQLSTYSVQQGMLMNKKLTQSFEVPPASLNAIALLLLLFSIAFYELFGKRISSSNNERSTSFNLKRIGAGLALTSVSMAIASIVEAKRKHEAVHNNIKISLFWLEFQYVLLSFSDMLTLGGMLEFFYRESPASMKTISTALGWFSTSLGFFLSSLLVDVTKAVTGWLDGKDANGSRLELFYAVLWKSNSSHLCTCILWWLARWLICHLATGVGGVKASLPAHGGDQLDSRKQGLISGFFSWYFFSICFGGLLAVTIMVWTEENKGWSSSFDICTVILASALFIFTVGFPMYRFRRPTGSPLTRIVNVFVSAARNRNRFLNKAKLNNKISATEVEETRTFLALLPIFASTIVMNCCLAQLSTYSVQQGMLMNRKLSKFFEVPPASLNTIALLFMLSSIAFYELFGKRISSSNNERSSSFNLKRIGTGLALTTVAMAIAAIVEAKRKHEAVHNNIKISVFWLEFQYVLLSFSDVLTLGGMLEFFYRESPASMKSISTALGWFSTALGFFLSTVLVDVTKSVTGWLDGEDVNGSRLELFYALLPRVFVGKEENLRTIVRESCVAANWSLKSRGLSLPPWQRFSYLQHKWFGLCTRRAGSSLEVTTLNKDAVSCRSVGFDDAVNARLFIRT</sequence>
<dbReference type="Gene3D" id="1.20.1250.20">
    <property type="entry name" value="MFS general substrate transporter like domains"/>
    <property type="match status" value="2"/>
</dbReference>
<protein>
    <recommendedName>
        <fullName evidence="10">Major facilitator superfamily (MFS) profile domain-containing protein</fullName>
    </recommendedName>
</protein>
<feature type="transmembrane region" description="Helical" evidence="7">
    <location>
        <begin position="450"/>
        <end position="470"/>
    </location>
</feature>
<evidence type="ECO:0000313" key="8">
    <source>
        <dbReference type="EMBL" id="KAF3548583.1"/>
    </source>
</evidence>
<organism evidence="8 9">
    <name type="scientific">Brassica cretica</name>
    <name type="common">Mustard</name>
    <dbReference type="NCBI Taxonomy" id="69181"/>
    <lineage>
        <taxon>Eukaryota</taxon>
        <taxon>Viridiplantae</taxon>
        <taxon>Streptophyta</taxon>
        <taxon>Embryophyta</taxon>
        <taxon>Tracheophyta</taxon>
        <taxon>Spermatophyta</taxon>
        <taxon>Magnoliopsida</taxon>
        <taxon>eudicotyledons</taxon>
        <taxon>Gunneridae</taxon>
        <taxon>Pentapetalae</taxon>
        <taxon>rosids</taxon>
        <taxon>malvids</taxon>
        <taxon>Brassicales</taxon>
        <taxon>Brassicaceae</taxon>
        <taxon>Brassiceae</taxon>
        <taxon>Brassica</taxon>
    </lineage>
</organism>
<dbReference type="Pfam" id="PF00854">
    <property type="entry name" value="PTR2"/>
    <property type="match status" value="2"/>
</dbReference>
<feature type="transmembrane region" description="Helical" evidence="7">
    <location>
        <begin position="378"/>
        <end position="397"/>
    </location>
</feature>
<feature type="transmembrane region" description="Helical" evidence="7">
    <location>
        <begin position="294"/>
        <end position="318"/>
    </location>
</feature>
<evidence type="ECO:0000256" key="6">
    <source>
        <dbReference type="SAM" id="MobiDB-lite"/>
    </source>
</evidence>
<feature type="transmembrane region" description="Helical" evidence="7">
    <location>
        <begin position="734"/>
        <end position="753"/>
    </location>
</feature>
<feature type="transmembrane region" description="Helical" evidence="7">
    <location>
        <begin position="200"/>
        <end position="222"/>
    </location>
</feature>
<feature type="transmembrane region" description="Helical" evidence="7">
    <location>
        <begin position="490"/>
        <end position="511"/>
    </location>
</feature>
<reference evidence="8 9" key="1">
    <citation type="journal article" date="2020" name="BMC Genomics">
        <title>Intraspecific diversification of the crop wild relative Brassica cretica Lam. using demographic model selection.</title>
        <authorList>
            <person name="Kioukis A."/>
            <person name="Michalopoulou V.A."/>
            <person name="Briers L."/>
            <person name="Pirintsos S."/>
            <person name="Studholme D.J."/>
            <person name="Pavlidis P."/>
            <person name="Sarris P.F."/>
        </authorList>
    </citation>
    <scope>NUCLEOTIDE SEQUENCE [LARGE SCALE GENOMIC DNA]</scope>
    <source>
        <strain evidence="9">cv. PFS-1207/04</strain>
    </source>
</reference>
<feature type="transmembrane region" description="Helical" evidence="7">
    <location>
        <begin position="806"/>
        <end position="824"/>
    </location>
</feature>
<feature type="transmembrane region" description="Helical" evidence="7">
    <location>
        <begin position="694"/>
        <end position="714"/>
    </location>
</feature>
<evidence type="ECO:0000256" key="4">
    <source>
        <dbReference type="ARBA" id="ARBA00022989"/>
    </source>
</evidence>
<dbReference type="SUPFAM" id="SSF103473">
    <property type="entry name" value="MFS general substrate transporter"/>
    <property type="match status" value="2"/>
</dbReference>
<evidence type="ECO:0000256" key="1">
    <source>
        <dbReference type="ARBA" id="ARBA00004141"/>
    </source>
</evidence>
<comment type="caution">
    <text evidence="8">The sequence shown here is derived from an EMBL/GenBank/DDBJ whole genome shotgun (WGS) entry which is preliminary data.</text>
</comment>
<feature type="transmembrane region" description="Helical" evidence="7">
    <location>
        <begin position="93"/>
        <end position="112"/>
    </location>
</feature>
<accession>A0ABQ7CBG4</accession>
<feature type="region of interest" description="Disordered" evidence="6">
    <location>
        <begin position="1"/>
        <end position="24"/>
    </location>
</feature>